<sequence>MSANVSASGCSHYRRHCHVRAECCQQWVACRLCHNEQFTDHEIDRHAIRIMRCDACLTEQPCARTCSKCEAVMGAYFCQVCNLFDDAGDEKQVFHCDGCGICRVGGRDNFFHCDKCCGCYPHSLQNKHKCLEGSMHRECAICLEVTFASLESVHVLPCGHVLHGGCWEEYISHGCI</sequence>
<dbReference type="PANTHER" id="PTHR21319:SF53">
    <property type="entry name" value="RING FINGER AND CHY ZINC FINGER DOMAIN-CONTAINING PROTEIN 1"/>
    <property type="match status" value="1"/>
</dbReference>
<dbReference type="InterPro" id="IPR008913">
    <property type="entry name" value="Znf_CHY"/>
</dbReference>
<dbReference type="InterPro" id="IPR037274">
    <property type="entry name" value="Znf_CHY_sf"/>
</dbReference>
<dbReference type="SUPFAM" id="SSF161219">
    <property type="entry name" value="CHY zinc finger-like"/>
    <property type="match status" value="1"/>
</dbReference>
<dbReference type="Pfam" id="PF05495">
    <property type="entry name" value="zf-CHY"/>
    <property type="match status" value="1"/>
</dbReference>
<dbReference type="PROSITE" id="PS51270">
    <property type="entry name" value="ZF_CTCHY"/>
    <property type="match status" value="1"/>
</dbReference>
<dbReference type="AlphaFoldDB" id="K3WB58"/>
<evidence type="ECO:0000313" key="9">
    <source>
        <dbReference type="Proteomes" id="UP000019132"/>
    </source>
</evidence>
<dbReference type="GO" id="GO:0016567">
    <property type="term" value="P:protein ubiquitination"/>
    <property type="evidence" value="ECO:0007669"/>
    <property type="project" value="TreeGrafter"/>
</dbReference>
<dbReference type="eggNOG" id="KOG1940">
    <property type="taxonomic scope" value="Eukaryota"/>
</dbReference>
<keyword evidence="2 4" id="KW-0863">Zinc-finger</keyword>
<reference evidence="9" key="2">
    <citation type="submission" date="2010-04" db="EMBL/GenBank/DDBJ databases">
        <authorList>
            <person name="Buell R."/>
            <person name="Hamilton J."/>
            <person name="Hostetler J."/>
        </authorList>
    </citation>
    <scope>NUCLEOTIDE SEQUENCE [LARGE SCALE GENOMIC DNA]</scope>
    <source>
        <strain evidence="9">DAOM:BR144</strain>
    </source>
</reference>
<evidence type="ECO:0000259" key="7">
    <source>
        <dbReference type="PROSITE" id="PS51270"/>
    </source>
</evidence>
<dbReference type="InterPro" id="IPR037275">
    <property type="entry name" value="Znf_CTCHY_sf"/>
</dbReference>
<feature type="domain" description="CHY-type" evidence="6">
    <location>
        <begin position="3"/>
        <end position="71"/>
    </location>
</feature>
<evidence type="ECO:0000256" key="3">
    <source>
        <dbReference type="ARBA" id="ARBA00022833"/>
    </source>
</evidence>
<dbReference type="SUPFAM" id="SSF161245">
    <property type="entry name" value="Zinc hairpin stack"/>
    <property type="match status" value="1"/>
</dbReference>
<evidence type="ECO:0000256" key="4">
    <source>
        <dbReference type="PROSITE-ProRule" id="PRU00601"/>
    </source>
</evidence>
<name>K3WB58_GLOUD</name>
<dbReference type="Gene3D" id="3.30.40.10">
    <property type="entry name" value="Zinc/RING finger domain, C3HC4 (zinc finger)"/>
    <property type="match status" value="1"/>
</dbReference>
<dbReference type="SUPFAM" id="SSF57850">
    <property type="entry name" value="RING/U-box"/>
    <property type="match status" value="1"/>
</dbReference>
<dbReference type="PANTHER" id="PTHR21319">
    <property type="entry name" value="RING FINGER AND CHY ZINC FINGER DOMAIN-CONTAINING PROTEIN 1"/>
    <property type="match status" value="1"/>
</dbReference>
<evidence type="ECO:0000259" key="6">
    <source>
        <dbReference type="PROSITE" id="PS51266"/>
    </source>
</evidence>
<dbReference type="VEuPathDB" id="FungiDB:PYU1_G002197"/>
<dbReference type="PROSITE" id="PS51266">
    <property type="entry name" value="ZF_CHY"/>
    <property type="match status" value="1"/>
</dbReference>
<proteinExistence type="predicted"/>
<evidence type="ECO:0000259" key="5">
    <source>
        <dbReference type="PROSITE" id="PS50089"/>
    </source>
</evidence>
<evidence type="ECO:0000256" key="2">
    <source>
        <dbReference type="ARBA" id="ARBA00022771"/>
    </source>
</evidence>
<dbReference type="EnsemblProtists" id="PYU1_T002199">
    <property type="protein sequence ID" value="PYU1_T002199"/>
    <property type="gene ID" value="PYU1_G002197"/>
</dbReference>
<evidence type="ECO:0008006" key="10">
    <source>
        <dbReference type="Google" id="ProtNLM"/>
    </source>
</evidence>
<reference evidence="9" key="1">
    <citation type="journal article" date="2010" name="Genome Biol.">
        <title>Genome sequence of the necrotrophic plant pathogen Pythium ultimum reveals original pathogenicity mechanisms and effector repertoire.</title>
        <authorList>
            <person name="Levesque C.A."/>
            <person name="Brouwer H."/>
            <person name="Cano L."/>
            <person name="Hamilton J.P."/>
            <person name="Holt C."/>
            <person name="Huitema E."/>
            <person name="Raffaele S."/>
            <person name="Robideau G.P."/>
            <person name="Thines M."/>
            <person name="Win J."/>
            <person name="Zerillo M.M."/>
            <person name="Beakes G.W."/>
            <person name="Boore J.L."/>
            <person name="Busam D."/>
            <person name="Dumas B."/>
            <person name="Ferriera S."/>
            <person name="Fuerstenberg S.I."/>
            <person name="Gachon C.M."/>
            <person name="Gaulin E."/>
            <person name="Govers F."/>
            <person name="Grenville-Briggs L."/>
            <person name="Horner N."/>
            <person name="Hostetler J."/>
            <person name="Jiang R.H."/>
            <person name="Johnson J."/>
            <person name="Krajaejun T."/>
            <person name="Lin H."/>
            <person name="Meijer H.J."/>
            <person name="Moore B."/>
            <person name="Morris P."/>
            <person name="Phuntmart V."/>
            <person name="Puiu D."/>
            <person name="Shetty J."/>
            <person name="Stajich J.E."/>
            <person name="Tripathy S."/>
            <person name="Wawra S."/>
            <person name="van West P."/>
            <person name="Whitty B.R."/>
            <person name="Coutinho P.M."/>
            <person name="Henrissat B."/>
            <person name="Martin F."/>
            <person name="Thomas P.D."/>
            <person name="Tyler B.M."/>
            <person name="De Vries R.P."/>
            <person name="Kamoun S."/>
            <person name="Yandell M."/>
            <person name="Tisserat N."/>
            <person name="Buell C.R."/>
        </authorList>
    </citation>
    <scope>NUCLEOTIDE SEQUENCE</scope>
    <source>
        <strain evidence="9">DAOM:BR144</strain>
    </source>
</reference>
<dbReference type="STRING" id="431595.K3WB58"/>
<feature type="domain" description="RING-type" evidence="5">
    <location>
        <begin position="139"/>
        <end position="175"/>
    </location>
</feature>
<organism evidence="8 9">
    <name type="scientific">Globisporangium ultimum (strain ATCC 200006 / CBS 805.95 / DAOM BR144)</name>
    <name type="common">Pythium ultimum</name>
    <dbReference type="NCBI Taxonomy" id="431595"/>
    <lineage>
        <taxon>Eukaryota</taxon>
        <taxon>Sar</taxon>
        <taxon>Stramenopiles</taxon>
        <taxon>Oomycota</taxon>
        <taxon>Peronosporomycetes</taxon>
        <taxon>Pythiales</taxon>
        <taxon>Pythiaceae</taxon>
        <taxon>Globisporangium</taxon>
    </lineage>
</organism>
<dbReference type="GO" id="GO:0005634">
    <property type="term" value="C:nucleus"/>
    <property type="evidence" value="ECO:0007669"/>
    <property type="project" value="TreeGrafter"/>
</dbReference>
<dbReference type="InterPro" id="IPR001841">
    <property type="entry name" value="Znf_RING"/>
</dbReference>
<evidence type="ECO:0000256" key="1">
    <source>
        <dbReference type="ARBA" id="ARBA00022723"/>
    </source>
</evidence>
<dbReference type="InParanoid" id="K3WB58"/>
<dbReference type="HOGENOM" id="CLU_013368_3_0_1"/>
<dbReference type="GO" id="GO:0006511">
    <property type="term" value="P:ubiquitin-dependent protein catabolic process"/>
    <property type="evidence" value="ECO:0007669"/>
    <property type="project" value="TreeGrafter"/>
</dbReference>
<dbReference type="PROSITE" id="PS50089">
    <property type="entry name" value="ZF_RING_2"/>
    <property type="match status" value="1"/>
</dbReference>
<keyword evidence="9" id="KW-1185">Reference proteome</keyword>
<dbReference type="GO" id="GO:0061630">
    <property type="term" value="F:ubiquitin protein ligase activity"/>
    <property type="evidence" value="ECO:0007669"/>
    <property type="project" value="TreeGrafter"/>
</dbReference>
<keyword evidence="3" id="KW-0862">Zinc</keyword>
<dbReference type="Proteomes" id="UP000019132">
    <property type="component" value="Unassembled WGS sequence"/>
</dbReference>
<feature type="domain" description="CTCHY-type" evidence="7">
    <location>
        <begin position="73"/>
        <end position="138"/>
    </location>
</feature>
<evidence type="ECO:0000313" key="8">
    <source>
        <dbReference type="EnsemblProtists" id="PYU1_T002199"/>
    </source>
</evidence>
<dbReference type="InterPro" id="IPR017921">
    <property type="entry name" value="Znf_CTCHY"/>
</dbReference>
<dbReference type="GO" id="GO:0008270">
    <property type="term" value="F:zinc ion binding"/>
    <property type="evidence" value="ECO:0007669"/>
    <property type="project" value="UniProtKB-KW"/>
</dbReference>
<keyword evidence="1" id="KW-0479">Metal-binding</keyword>
<dbReference type="InterPro" id="IPR013083">
    <property type="entry name" value="Znf_RING/FYVE/PHD"/>
</dbReference>
<reference evidence="8" key="3">
    <citation type="submission" date="2014-11" db="UniProtKB">
        <authorList>
            <consortium name="EnsemblProtists"/>
        </authorList>
    </citation>
    <scope>IDENTIFICATION</scope>
    <source>
        <strain evidence="8">DAOM BR144</strain>
    </source>
</reference>
<protein>
    <recommendedName>
        <fullName evidence="10">CHY-type domain-containing protein</fullName>
    </recommendedName>
</protein>
<accession>K3WB58</accession>
<dbReference type="OMA" id="VWRRMDE"/>